<dbReference type="SUPFAM" id="SSF55073">
    <property type="entry name" value="Nucleotide cyclase"/>
    <property type="match status" value="1"/>
</dbReference>
<sequence>MAASILNIFKIVVSKCLIFFTIYYFSFSLINSAFANDLNITLNSIQPSIYYACPVDTVLSDTVDGFLANSPNLSNQARSKLLWQKSTAIYCKYGFSEDYLRHLKKITLLPSKEVNPNILSIALFDLTAFYYRYSEKKACDFLHEMRPLVTSASQEVLKYLDMSELQYCSDKTAVEKIQGFLMLLELNKGDRKFISDIYLTIAEMYSSIGQYNLAAKTFKKQLSYINNDFEIHRTYYSIATELLDAGEIEESKQYFRKFESGKALFIDAQYYQVLLLTLKIKFAYIEKKFPAMLALINEFEPYQSTTEELHQNNKMTLYKAIACLENNRTQCVDSFIVKKELLIEQTNTTNLRLLYEFLSKYYISQNQPYLAKQYFDNYIDINQQALISQQNSVSILAFAELQQDIVSLELSLVSANLEQSKITLGLSSIIIFTLFTICIFIWHQKNKQKILSETDELTRIFNRRAIFEQIACLNNTINNDIHAIILFDLDDFKSINDKYSHICGDKALRHIVKLTKDNIRQQDLFGRIGGEEFVICLKDLEKVSAQIIVERIRSSFESNPIFINDESELTVTASFSITYMKETIPNFESIYQGLDNALYKAKDLGRNRIVEV</sequence>
<protein>
    <recommendedName>
        <fullName evidence="1">diguanylate cyclase</fullName>
        <ecNumber evidence="1">2.7.7.65</ecNumber>
    </recommendedName>
</protein>
<evidence type="ECO:0000256" key="2">
    <source>
        <dbReference type="ARBA" id="ARBA00034247"/>
    </source>
</evidence>
<dbReference type="PANTHER" id="PTHR45138:SF9">
    <property type="entry name" value="DIGUANYLATE CYCLASE DGCM-RELATED"/>
    <property type="match status" value="1"/>
</dbReference>
<gene>
    <name evidence="6" type="ORF">B5D82_06075</name>
</gene>
<dbReference type="InterPro" id="IPR011990">
    <property type="entry name" value="TPR-like_helical_dom_sf"/>
</dbReference>
<dbReference type="Gene3D" id="3.30.70.270">
    <property type="match status" value="1"/>
</dbReference>
<dbReference type="InterPro" id="IPR019734">
    <property type="entry name" value="TPR_rpt"/>
</dbReference>
<dbReference type="GO" id="GO:0052621">
    <property type="term" value="F:diguanylate cyclase activity"/>
    <property type="evidence" value="ECO:0007669"/>
    <property type="project" value="UniProtKB-EC"/>
</dbReference>
<dbReference type="NCBIfam" id="TIGR00254">
    <property type="entry name" value="GGDEF"/>
    <property type="match status" value="1"/>
</dbReference>
<evidence type="ECO:0000313" key="7">
    <source>
        <dbReference type="Proteomes" id="UP000202259"/>
    </source>
</evidence>
<dbReference type="SUPFAM" id="SSF48452">
    <property type="entry name" value="TPR-like"/>
    <property type="match status" value="1"/>
</dbReference>
<dbReference type="InterPro" id="IPR029787">
    <property type="entry name" value="Nucleotide_cyclase"/>
</dbReference>
<dbReference type="InterPro" id="IPR000160">
    <property type="entry name" value="GGDEF_dom"/>
</dbReference>
<proteinExistence type="predicted"/>
<dbReference type="EMBL" id="CP020465">
    <property type="protein sequence ID" value="ASP47367.1"/>
    <property type="molecule type" value="Genomic_DNA"/>
</dbReference>
<evidence type="ECO:0000313" key="6">
    <source>
        <dbReference type="EMBL" id="ASP47367.1"/>
    </source>
</evidence>
<keyword evidence="3" id="KW-0802">TPR repeat</keyword>
<name>A0A222G623_9GAMM</name>
<dbReference type="PROSITE" id="PS50005">
    <property type="entry name" value="TPR"/>
    <property type="match status" value="1"/>
</dbReference>
<dbReference type="InterPro" id="IPR050469">
    <property type="entry name" value="Diguanylate_Cyclase"/>
</dbReference>
<feature type="repeat" description="TPR" evidence="3">
    <location>
        <begin position="195"/>
        <end position="228"/>
    </location>
</feature>
<dbReference type="SMART" id="SM00267">
    <property type="entry name" value="GGDEF"/>
    <property type="match status" value="1"/>
</dbReference>
<dbReference type="Pfam" id="PF00990">
    <property type="entry name" value="GGDEF"/>
    <property type="match status" value="1"/>
</dbReference>
<feature type="transmembrane region" description="Helical" evidence="4">
    <location>
        <begin position="422"/>
        <end position="442"/>
    </location>
</feature>
<dbReference type="OrthoDB" id="6375994at2"/>
<dbReference type="RefSeq" id="WP_081149983.1">
    <property type="nucleotide sequence ID" value="NZ_CP020465.1"/>
</dbReference>
<accession>A0A222G623</accession>
<dbReference type="InterPro" id="IPR043128">
    <property type="entry name" value="Rev_trsase/Diguanyl_cyclase"/>
</dbReference>
<keyword evidence="7" id="KW-1185">Reference proteome</keyword>
<dbReference type="PANTHER" id="PTHR45138">
    <property type="entry name" value="REGULATORY COMPONENTS OF SENSORY TRANSDUCTION SYSTEM"/>
    <property type="match status" value="1"/>
</dbReference>
<dbReference type="AlphaFoldDB" id="A0A222G623"/>
<comment type="catalytic activity">
    <reaction evidence="2">
        <text>2 GTP = 3',3'-c-di-GMP + 2 diphosphate</text>
        <dbReference type="Rhea" id="RHEA:24898"/>
        <dbReference type="ChEBI" id="CHEBI:33019"/>
        <dbReference type="ChEBI" id="CHEBI:37565"/>
        <dbReference type="ChEBI" id="CHEBI:58805"/>
        <dbReference type="EC" id="2.7.7.65"/>
    </reaction>
</comment>
<evidence type="ECO:0000256" key="4">
    <source>
        <dbReference type="SAM" id="Phobius"/>
    </source>
</evidence>
<reference evidence="6 7" key="1">
    <citation type="submission" date="2017-08" db="EMBL/GenBank/DDBJ databases">
        <title>Complete genome of Colwellia sp. NB097-1, a psychrophile bacterium ioslated from Bering Sea.</title>
        <authorList>
            <person name="Chen X."/>
        </authorList>
    </citation>
    <scope>NUCLEOTIDE SEQUENCE [LARGE SCALE GENOMIC DNA]</scope>
    <source>
        <strain evidence="6 7">NB097-1</strain>
    </source>
</reference>
<keyword evidence="4" id="KW-0812">Transmembrane</keyword>
<dbReference type="Pfam" id="PF13181">
    <property type="entry name" value="TPR_8"/>
    <property type="match status" value="2"/>
</dbReference>
<dbReference type="KEGG" id="cber:B5D82_06075"/>
<dbReference type="CDD" id="cd01949">
    <property type="entry name" value="GGDEF"/>
    <property type="match status" value="1"/>
</dbReference>
<dbReference type="Gene3D" id="1.25.40.10">
    <property type="entry name" value="Tetratricopeptide repeat domain"/>
    <property type="match status" value="1"/>
</dbReference>
<evidence type="ECO:0000259" key="5">
    <source>
        <dbReference type="PROSITE" id="PS50887"/>
    </source>
</evidence>
<feature type="domain" description="GGDEF" evidence="5">
    <location>
        <begin position="480"/>
        <end position="612"/>
    </location>
</feature>
<evidence type="ECO:0000256" key="1">
    <source>
        <dbReference type="ARBA" id="ARBA00012528"/>
    </source>
</evidence>
<organism evidence="6 7">
    <name type="scientific">Cognaticolwellia beringensis</name>
    <dbReference type="NCBI Taxonomy" id="1967665"/>
    <lineage>
        <taxon>Bacteria</taxon>
        <taxon>Pseudomonadati</taxon>
        <taxon>Pseudomonadota</taxon>
        <taxon>Gammaproteobacteria</taxon>
        <taxon>Alteromonadales</taxon>
        <taxon>Colwelliaceae</taxon>
        <taxon>Cognaticolwellia</taxon>
    </lineage>
</organism>
<dbReference type="EC" id="2.7.7.65" evidence="1"/>
<keyword evidence="4" id="KW-1133">Transmembrane helix</keyword>
<feature type="transmembrane region" description="Helical" evidence="4">
    <location>
        <begin position="12"/>
        <end position="34"/>
    </location>
</feature>
<dbReference type="PROSITE" id="PS50887">
    <property type="entry name" value="GGDEF"/>
    <property type="match status" value="1"/>
</dbReference>
<keyword evidence="4" id="KW-0472">Membrane</keyword>
<evidence type="ECO:0000256" key="3">
    <source>
        <dbReference type="PROSITE-ProRule" id="PRU00339"/>
    </source>
</evidence>
<dbReference type="Proteomes" id="UP000202259">
    <property type="component" value="Chromosome"/>
</dbReference>